<feature type="transmembrane region" description="Helical" evidence="8">
    <location>
        <begin position="386"/>
        <end position="404"/>
    </location>
</feature>
<dbReference type="GO" id="GO:0022857">
    <property type="term" value="F:transmembrane transporter activity"/>
    <property type="evidence" value="ECO:0007669"/>
    <property type="project" value="InterPro"/>
</dbReference>
<accession>A0A7Z0GMK3</accession>
<dbReference type="PANTHER" id="PTHR48086">
    <property type="entry name" value="SODIUM/PROLINE SYMPORTER-RELATED"/>
    <property type="match status" value="1"/>
</dbReference>
<feature type="transmembrane region" description="Helical" evidence="8">
    <location>
        <begin position="360"/>
        <end position="380"/>
    </location>
</feature>
<organism evidence="9 10">
    <name type="scientific">Nesterenkonia xinjiangensis</name>
    <dbReference type="NCBI Taxonomy" id="225327"/>
    <lineage>
        <taxon>Bacteria</taxon>
        <taxon>Bacillati</taxon>
        <taxon>Actinomycetota</taxon>
        <taxon>Actinomycetes</taxon>
        <taxon>Micrococcales</taxon>
        <taxon>Micrococcaceae</taxon>
        <taxon>Nesterenkonia</taxon>
    </lineage>
</organism>
<feature type="transmembrane region" description="Helical" evidence="8">
    <location>
        <begin position="188"/>
        <end position="207"/>
    </location>
</feature>
<keyword evidence="4 8" id="KW-0812">Transmembrane</keyword>
<comment type="subcellular location">
    <subcellularLocation>
        <location evidence="1">Membrane</location>
        <topology evidence="1">Multi-pass membrane protein</topology>
    </subcellularLocation>
</comment>
<dbReference type="EMBL" id="JACCFY010000001">
    <property type="protein sequence ID" value="NYJ78746.1"/>
    <property type="molecule type" value="Genomic_DNA"/>
</dbReference>
<keyword evidence="5 8" id="KW-1133">Transmembrane helix</keyword>
<evidence type="ECO:0000256" key="2">
    <source>
        <dbReference type="ARBA" id="ARBA00006434"/>
    </source>
</evidence>
<evidence type="ECO:0000256" key="4">
    <source>
        <dbReference type="ARBA" id="ARBA00022692"/>
    </source>
</evidence>
<evidence type="ECO:0000313" key="10">
    <source>
        <dbReference type="Proteomes" id="UP000535437"/>
    </source>
</evidence>
<dbReference type="Pfam" id="PF00474">
    <property type="entry name" value="SSF"/>
    <property type="match status" value="1"/>
</dbReference>
<proteinExistence type="inferred from homology"/>
<feature type="transmembrane region" description="Helical" evidence="8">
    <location>
        <begin position="227"/>
        <end position="245"/>
    </location>
</feature>
<feature type="transmembrane region" description="Helical" evidence="8">
    <location>
        <begin position="48"/>
        <end position="71"/>
    </location>
</feature>
<dbReference type="CDD" id="cd10322">
    <property type="entry name" value="SLC5sbd"/>
    <property type="match status" value="1"/>
</dbReference>
<keyword evidence="10" id="KW-1185">Reference proteome</keyword>
<dbReference type="PANTHER" id="PTHR48086:SF7">
    <property type="entry name" value="SODIUM-SOLUTE SYMPORTER-RELATED"/>
    <property type="match status" value="1"/>
</dbReference>
<dbReference type="Proteomes" id="UP000535437">
    <property type="component" value="Unassembled WGS sequence"/>
</dbReference>
<evidence type="ECO:0000256" key="1">
    <source>
        <dbReference type="ARBA" id="ARBA00004141"/>
    </source>
</evidence>
<feature type="transmembrane region" description="Helical" evidence="8">
    <location>
        <begin position="416"/>
        <end position="434"/>
    </location>
</feature>
<dbReference type="InterPro" id="IPR001734">
    <property type="entry name" value="Na/solute_symporter"/>
</dbReference>
<sequence length="494" mass="51370">MDVTPHPVYLGVFIGFVILMLVVGILIARRTKTGEDFLLAGRNLTTPLLLATTLATLVGTGSSLGAVGFGYENGWAGALYGIGGATGVLLLMLLFAGVRKHGFMTYSEEVSFYYGADRKVKGLVAVVLLLASVGWLGAHIMGGSIYLTYLTGIDIDLAKVIVALGFGIYTVVGGYLAVVITDAIQGTLLFLGFTGLAVLAVVTLGGFSGLDAASGEEAMGFLGLEAMGTLPAVSFAAVIAVGVLATPSFRQRIYSARNTQVVRRSFLWVAGLFAAFAVMPALVGMAAYSLNPDLASPDMAFPYLATEVFPLAVGAFLLVAGLSATMSSGDSDAVTAVTILLRDVVQMVTGRMPKKEKMVLYSRVSLVCVLVLALAGALIADTVIGYITTMISTILAGLFVASVLGRFWSRSTWQGGMAAIVAGSATSLIVQANATWSEFWGSPVFPSLAVATAACVLVSLITPRSQVSEQEALDQLAAERAQIDVGTTVRADAP</sequence>
<dbReference type="InterPro" id="IPR038377">
    <property type="entry name" value="Na/Glc_symporter_sf"/>
</dbReference>
<feature type="transmembrane region" description="Helical" evidence="8">
    <location>
        <begin position="440"/>
        <end position="461"/>
    </location>
</feature>
<dbReference type="RefSeq" id="WP_343047519.1">
    <property type="nucleotide sequence ID" value="NZ_BAAALL010000005.1"/>
</dbReference>
<evidence type="ECO:0000256" key="7">
    <source>
        <dbReference type="RuleBase" id="RU362091"/>
    </source>
</evidence>
<evidence type="ECO:0000256" key="5">
    <source>
        <dbReference type="ARBA" id="ARBA00022989"/>
    </source>
</evidence>
<evidence type="ECO:0000256" key="8">
    <source>
        <dbReference type="SAM" id="Phobius"/>
    </source>
</evidence>
<feature type="transmembrane region" description="Helical" evidence="8">
    <location>
        <begin position="266"/>
        <end position="288"/>
    </location>
</feature>
<feature type="transmembrane region" description="Helical" evidence="8">
    <location>
        <begin position="123"/>
        <end position="149"/>
    </location>
</feature>
<feature type="transmembrane region" description="Helical" evidence="8">
    <location>
        <begin position="300"/>
        <end position="322"/>
    </location>
</feature>
<reference evidence="9 10" key="1">
    <citation type="submission" date="2020-07" db="EMBL/GenBank/DDBJ databases">
        <title>Sequencing the genomes of 1000 actinobacteria strains.</title>
        <authorList>
            <person name="Klenk H.-P."/>
        </authorList>
    </citation>
    <scope>NUCLEOTIDE SEQUENCE [LARGE SCALE GENOMIC DNA]</scope>
    <source>
        <strain evidence="9 10">DSM 15475</strain>
    </source>
</reference>
<comment type="similarity">
    <text evidence="2 7">Belongs to the sodium:solute symporter (SSF) (TC 2.A.21) family.</text>
</comment>
<dbReference type="AlphaFoldDB" id="A0A7Z0GMK3"/>
<dbReference type="PROSITE" id="PS50283">
    <property type="entry name" value="NA_SOLUT_SYMP_3"/>
    <property type="match status" value="1"/>
</dbReference>
<protein>
    <submittedName>
        <fullName evidence="9">SSS family solute:Na+ symporter</fullName>
    </submittedName>
</protein>
<dbReference type="Gene3D" id="1.20.1730.10">
    <property type="entry name" value="Sodium/glucose cotransporter"/>
    <property type="match status" value="1"/>
</dbReference>
<dbReference type="InterPro" id="IPR050277">
    <property type="entry name" value="Sodium:Solute_Symporter"/>
</dbReference>
<evidence type="ECO:0000313" key="9">
    <source>
        <dbReference type="EMBL" id="NYJ78746.1"/>
    </source>
</evidence>
<evidence type="ECO:0000256" key="6">
    <source>
        <dbReference type="ARBA" id="ARBA00023136"/>
    </source>
</evidence>
<gene>
    <name evidence="9" type="ORF">HNR09_002157</name>
</gene>
<name>A0A7Z0GMK3_9MICC</name>
<feature type="transmembrane region" description="Helical" evidence="8">
    <location>
        <begin position="161"/>
        <end position="181"/>
    </location>
</feature>
<dbReference type="GO" id="GO:0005886">
    <property type="term" value="C:plasma membrane"/>
    <property type="evidence" value="ECO:0007669"/>
    <property type="project" value="TreeGrafter"/>
</dbReference>
<keyword evidence="6 8" id="KW-0472">Membrane</keyword>
<feature type="transmembrane region" description="Helical" evidence="8">
    <location>
        <begin position="6"/>
        <end position="28"/>
    </location>
</feature>
<comment type="caution">
    <text evidence="9">The sequence shown here is derived from an EMBL/GenBank/DDBJ whole genome shotgun (WGS) entry which is preliminary data.</text>
</comment>
<keyword evidence="3" id="KW-0813">Transport</keyword>
<feature type="transmembrane region" description="Helical" evidence="8">
    <location>
        <begin position="77"/>
        <end position="98"/>
    </location>
</feature>
<evidence type="ECO:0000256" key="3">
    <source>
        <dbReference type="ARBA" id="ARBA00022448"/>
    </source>
</evidence>